<gene>
    <name evidence="2" type="ORF">RG47T_4696</name>
</gene>
<dbReference type="AlphaFoldDB" id="A0A1Q6A5C8"/>
<dbReference type="GO" id="GO:0004135">
    <property type="term" value="F:amylo-alpha-1,6-glucosidase activity"/>
    <property type="evidence" value="ECO:0007669"/>
    <property type="project" value="InterPro"/>
</dbReference>
<protein>
    <recommendedName>
        <fullName evidence="1">Glycogen debranching enzyme C-terminal domain-containing protein</fullName>
    </recommendedName>
</protein>
<dbReference type="OrthoDB" id="49490at2"/>
<evidence type="ECO:0000313" key="2">
    <source>
        <dbReference type="EMBL" id="OKS89214.1"/>
    </source>
</evidence>
<dbReference type="EMBL" id="MPPL01000001">
    <property type="protein sequence ID" value="OKS89214.1"/>
    <property type="molecule type" value="Genomic_DNA"/>
</dbReference>
<keyword evidence="3" id="KW-1185">Reference proteome</keyword>
<dbReference type="InterPro" id="IPR008928">
    <property type="entry name" value="6-hairpin_glycosidase_sf"/>
</dbReference>
<feature type="domain" description="Glycogen debranching enzyme C-terminal" evidence="1">
    <location>
        <begin position="262"/>
        <end position="615"/>
    </location>
</feature>
<comment type="caution">
    <text evidence="2">The sequence shown here is derived from an EMBL/GenBank/DDBJ whole genome shotgun (WGS) entry which is preliminary data.</text>
</comment>
<dbReference type="InterPro" id="IPR032790">
    <property type="entry name" value="GDE_C"/>
</dbReference>
<accession>A0A1Q6A5C8</accession>
<reference evidence="2 3" key="1">
    <citation type="submission" date="2016-11" db="EMBL/GenBank/DDBJ databases">
        <title>Whole Genome Sequencing of Mucilaginibacter polytrichastri RG4-7(T) isolated from the moss sample.</title>
        <authorList>
            <person name="Li Y."/>
        </authorList>
    </citation>
    <scope>NUCLEOTIDE SEQUENCE [LARGE SCALE GENOMIC DNA]</scope>
    <source>
        <strain evidence="2 3">RG4-7</strain>
    </source>
</reference>
<evidence type="ECO:0000259" key="1">
    <source>
        <dbReference type="Pfam" id="PF06202"/>
    </source>
</evidence>
<dbReference type="SUPFAM" id="SSF48208">
    <property type="entry name" value="Six-hairpin glycosidases"/>
    <property type="match status" value="1"/>
</dbReference>
<dbReference type="PANTHER" id="PTHR10569:SF2">
    <property type="entry name" value="GLYCOGEN DEBRANCHING ENZYME"/>
    <property type="match status" value="1"/>
</dbReference>
<name>A0A1Q6A5C8_9SPHI</name>
<dbReference type="GO" id="GO:0005980">
    <property type="term" value="P:glycogen catabolic process"/>
    <property type="evidence" value="ECO:0007669"/>
    <property type="project" value="InterPro"/>
</dbReference>
<dbReference type="RefSeq" id="WP_074492059.1">
    <property type="nucleotide sequence ID" value="NZ_FPAM01000007.1"/>
</dbReference>
<dbReference type="PANTHER" id="PTHR10569">
    <property type="entry name" value="GLYCOGEN DEBRANCHING ENZYME"/>
    <property type="match status" value="1"/>
</dbReference>
<evidence type="ECO:0000313" key="3">
    <source>
        <dbReference type="Proteomes" id="UP000186720"/>
    </source>
</evidence>
<dbReference type="GO" id="GO:0004134">
    <property type="term" value="F:4-alpha-glucanotransferase activity"/>
    <property type="evidence" value="ECO:0007669"/>
    <property type="project" value="InterPro"/>
</dbReference>
<dbReference type="Pfam" id="PF06202">
    <property type="entry name" value="GDE_C"/>
    <property type="match status" value="1"/>
</dbReference>
<proteinExistence type="predicted"/>
<dbReference type="STRING" id="1302689.RG47T_4696"/>
<dbReference type="InterPro" id="IPR012341">
    <property type="entry name" value="6hp_glycosidase-like_sf"/>
</dbReference>
<sequence length="767" mass="87218">MLRIISRILFIQLALVAINTKGQAVNADARLLDAMKITVPKDANREVSFTNQDAAYYFTQTHQNNHQEYAWFEGMNIAKSRVFGGYNLFTGSQKLDNKDAEAWVYPYKLVRKHGKLTEELWMLDHRNVIEVSLAGATGSVGIQLKGKGIKYLSQNNNVAFFSPVEGKYVIAVSAKGRQSVQPEDQIVYADAKAGEFFIAVGKTNAEAAALIKESKLNIARFKKERVKRMQDFLLHNAYTTSSNDSLTLALNWLETTTNQLVTHQQGYGIYAGLPWFNEYWGRDEFISLPGATLVTGQFETAKRILKSFAQYQQTDPTSKYFGRVPNIINPQNIDYHTTDGTPRFIIELQDYVKYSGDVSLIRELYPNVKNSIEGALKYWVDDKGYLLHEDNETWMDARDSKLVSYSPRGTRANDIQALWYNQLRAGIYFARYMKDNAGVSKWEQVANKVKSNFEKDYTNTPLGYLADRLTKDGKAEFTLRPNQLFALDMINDSTLKYQVIHKVWQELVFPWGVSTLDKHDPFFHPFHLTVDYPKDEAYHNGTIWPWLNGIAMQRMIEAGQTETAYKLFNNMNRQALTLGVVGGLSENLDAYPHQGERWPRLTGAYLQAWSNAEQLRIWYQYFLGIRPDLANGVITIAPRIPDAIKRLDYNLVVGSGLIRAGYVASPVKNYSYSFSGKSAVKAIIDVYPYEVKQVNVDANSSLQLRVVNNELAISLYSKSGKLIRKVSATLSQARIEQNNLSNKYLRDLQFAKPIGLENHPVIKNKAQ</sequence>
<dbReference type="InterPro" id="IPR010401">
    <property type="entry name" value="AGL/Gdb1"/>
</dbReference>
<organism evidence="2 3">
    <name type="scientific">Mucilaginibacter polytrichastri</name>
    <dbReference type="NCBI Taxonomy" id="1302689"/>
    <lineage>
        <taxon>Bacteria</taxon>
        <taxon>Pseudomonadati</taxon>
        <taxon>Bacteroidota</taxon>
        <taxon>Sphingobacteriia</taxon>
        <taxon>Sphingobacteriales</taxon>
        <taxon>Sphingobacteriaceae</taxon>
        <taxon>Mucilaginibacter</taxon>
    </lineage>
</organism>
<dbReference type="Proteomes" id="UP000186720">
    <property type="component" value="Unassembled WGS sequence"/>
</dbReference>
<dbReference type="Gene3D" id="1.50.10.10">
    <property type="match status" value="1"/>
</dbReference>